<proteinExistence type="predicted"/>
<dbReference type="EMBL" id="AP012279">
    <property type="protein sequence ID" value="BAL79033.1"/>
    <property type="molecule type" value="Genomic_DNA"/>
</dbReference>
<organism evidence="1 2">
    <name type="scientific">Bradyrhizobium cosmicum</name>
    <dbReference type="NCBI Taxonomy" id="1404864"/>
    <lineage>
        <taxon>Bacteria</taxon>
        <taxon>Pseudomonadati</taxon>
        <taxon>Pseudomonadota</taxon>
        <taxon>Alphaproteobacteria</taxon>
        <taxon>Hyphomicrobiales</taxon>
        <taxon>Nitrobacteraceae</taxon>
        <taxon>Bradyrhizobium</taxon>
    </lineage>
</organism>
<accession>A0AAI8MEZ6</accession>
<name>A0AAI8MEZ6_9BRAD</name>
<dbReference type="InterPro" id="IPR021937">
    <property type="entry name" value="DUF3551"/>
</dbReference>
<dbReference type="Proteomes" id="UP000007886">
    <property type="component" value="Chromosome"/>
</dbReference>
<dbReference type="KEGG" id="brs:S23_58430"/>
<protein>
    <recommendedName>
        <fullName evidence="3">DUF3551 domain-containing protein</fullName>
    </recommendedName>
</protein>
<evidence type="ECO:0008006" key="3">
    <source>
        <dbReference type="Google" id="ProtNLM"/>
    </source>
</evidence>
<dbReference type="Pfam" id="PF12071">
    <property type="entry name" value="DUF3551"/>
    <property type="match status" value="1"/>
</dbReference>
<evidence type="ECO:0000313" key="2">
    <source>
        <dbReference type="Proteomes" id="UP000007886"/>
    </source>
</evidence>
<gene>
    <name evidence="1" type="ORF">S23_58430</name>
</gene>
<reference evidence="1 2" key="1">
    <citation type="journal article" date="2012" name="Microbes Environ.">
        <title>Complete genome sequence of Bradyrhizobium sp. S23321: insights into symbiosis evolution in soil oligotrophs.</title>
        <authorList>
            <person name="Okubo T."/>
            <person name="Tsukui T."/>
            <person name="Maita H."/>
            <person name="Okamoto S."/>
            <person name="Oshima K."/>
            <person name="Fujisawa T."/>
            <person name="Saito A."/>
            <person name="Futamata H."/>
            <person name="Hattori R."/>
            <person name="Shimomura Y."/>
            <person name="Haruta S."/>
            <person name="Morimoto S."/>
            <person name="Wang Y."/>
            <person name="Sakai Y."/>
            <person name="Hattori M."/>
            <person name="Aizawa S."/>
            <person name="Nagashima K.V.P."/>
            <person name="Masuda S."/>
            <person name="Hattori T."/>
            <person name="Yamashita A."/>
            <person name="Bao Z."/>
            <person name="Hayatsu M."/>
            <person name="Kajiya-Kanegae H."/>
            <person name="Yoshinaga I."/>
            <person name="Sakamoto K."/>
            <person name="Toyota K."/>
            <person name="Nakao M."/>
            <person name="Kohara M."/>
            <person name="Anda M."/>
            <person name="Niwa R."/>
            <person name="Jung-Hwan P."/>
            <person name="Sameshima-Saito R."/>
            <person name="Tokuda S."/>
            <person name="Yamamoto S."/>
            <person name="Yamamoto S."/>
            <person name="Yokoyama T."/>
            <person name="Akutsu T."/>
            <person name="Nakamura Y."/>
            <person name="Nakahira-Yanaka Y."/>
            <person name="Takada Hoshino Y."/>
            <person name="Hirakawa H."/>
            <person name="Mitsui H."/>
            <person name="Terasawa K."/>
            <person name="Itakura M."/>
            <person name="Sato S."/>
            <person name="Ikeda-Ohtsubo W."/>
            <person name="Sakakura N."/>
            <person name="Kaminuma E."/>
            <person name="Minamisawa K."/>
        </authorList>
    </citation>
    <scope>NUCLEOTIDE SEQUENCE [LARGE SCALE GENOMIC DNA]</scope>
    <source>
        <strain evidence="1 2">S23321</strain>
    </source>
</reference>
<keyword evidence="2" id="KW-1185">Reference proteome</keyword>
<dbReference type="AlphaFoldDB" id="A0AAI8MEZ6"/>
<sequence length="110" mass="12169">MSGSPWNMRTELMFHVQTFLSSSLLAPTPKEIDMRRTILTLASFAALIAATVPATQAHAANDRYCLQGRMWGYPGNCQFASYQQCQATASGTSAYCGVNPRYAYSQQRAY</sequence>
<evidence type="ECO:0000313" key="1">
    <source>
        <dbReference type="EMBL" id="BAL79033.1"/>
    </source>
</evidence>